<proteinExistence type="predicted"/>
<evidence type="ECO:0000313" key="1">
    <source>
        <dbReference type="EMBL" id="KAJ1371088.1"/>
    </source>
</evidence>
<evidence type="ECO:0000313" key="2">
    <source>
        <dbReference type="Proteomes" id="UP001196413"/>
    </source>
</evidence>
<dbReference type="Proteomes" id="UP001196413">
    <property type="component" value="Unassembled WGS sequence"/>
</dbReference>
<sequence length="76" mass="8564">MREENKAVTMICGAFSICSSNFERPSMGEIRSFDTLLLEATTFGKNTVKEICGAKGEETVNINAELYCKQLHRLMR</sequence>
<protein>
    <submittedName>
        <fullName evidence="1">Uncharacterized protein</fullName>
    </submittedName>
</protein>
<reference evidence="1" key="1">
    <citation type="submission" date="2021-06" db="EMBL/GenBank/DDBJ databases">
        <title>Parelaphostrongylus tenuis whole genome reference sequence.</title>
        <authorList>
            <person name="Garwood T.J."/>
            <person name="Larsen P.A."/>
            <person name="Fountain-Jones N.M."/>
            <person name="Garbe J.R."/>
            <person name="Macchietto M.G."/>
            <person name="Kania S.A."/>
            <person name="Gerhold R.W."/>
            <person name="Richards J.E."/>
            <person name="Wolf T.M."/>
        </authorList>
    </citation>
    <scope>NUCLEOTIDE SEQUENCE</scope>
    <source>
        <strain evidence="1">MNPRO001-30</strain>
        <tissue evidence="1">Meninges</tissue>
    </source>
</reference>
<accession>A0AAD5R7W0</accession>
<keyword evidence="2" id="KW-1185">Reference proteome</keyword>
<gene>
    <name evidence="1" type="ORF">KIN20_032963</name>
</gene>
<comment type="caution">
    <text evidence="1">The sequence shown here is derived from an EMBL/GenBank/DDBJ whole genome shotgun (WGS) entry which is preliminary data.</text>
</comment>
<organism evidence="1 2">
    <name type="scientific">Parelaphostrongylus tenuis</name>
    <name type="common">Meningeal worm</name>
    <dbReference type="NCBI Taxonomy" id="148309"/>
    <lineage>
        <taxon>Eukaryota</taxon>
        <taxon>Metazoa</taxon>
        <taxon>Ecdysozoa</taxon>
        <taxon>Nematoda</taxon>
        <taxon>Chromadorea</taxon>
        <taxon>Rhabditida</taxon>
        <taxon>Rhabditina</taxon>
        <taxon>Rhabditomorpha</taxon>
        <taxon>Strongyloidea</taxon>
        <taxon>Metastrongylidae</taxon>
        <taxon>Parelaphostrongylus</taxon>
    </lineage>
</organism>
<dbReference type="AlphaFoldDB" id="A0AAD5R7W0"/>
<name>A0AAD5R7W0_PARTN</name>
<dbReference type="EMBL" id="JAHQIW010006908">
    <property type="protein sequence ID" value="KAJ1371088.1"/>
    <property type="molecule type" value="Genomic_DNA"/>
</dbReference>